<dbReference type="PANTHER" id="PTHR33659">
    <property type="entry name" value="PROTEIN, PUTATIVE-RELATED-RELATED"/>
    <property type="match status" value="1"/>
</dbReference>
<dbReference type="Proteomes" id="UP000091857">
    <property type="component" value="Chromosome 8"/>
</dbReference>
<accession>A0A2C9VDF9</accession>
<reference evidence="4" key="1">
    <citation type="journal article" date="2016" name="Nat. Biotechnol.">
        <title>Sequencing wild and cultivated cassava and related species reveals extensive interspecific hybridization and genetic diversity.</title>
        <authorList>
            <person name="Bredeson J.V."/>
            <person name="Lyons J.B."/>
            <person name="Prochnik S.E."/>
            <person name="Wu G.A."/>
            <person name="Ha C.M."/>
            <person name="Edsinger-Gonzales E."/>
            <person name="Grimwood J."/>
            <person name="Schmutz J."/>
            <person name="Rabbi I.Y."/>
            <person name="Egesi C."/>
            <person name="Nauluvula P."/>
            <person name="Lebot V."/>
            <person name="Ndunguru J."/>
            <person name="Mkamilo G."/>
            <person name="Bart R.S."/>
            <person name="Setter T.L."/>
            <person name="Gleadow R.M."/>
            <person name="Kulakow P."/>
            <person name="Ferguson M.E."/>
            <person name="Rounsley S."/>
            <person name="Rokhsar D.S."/>
        </authorList>
    </citation>
    <scope>NUCLEOTIDE SEQUENCE [LARGE SCALE GENOMIC DNA]</scope>
    <source>
        <strain evidence="4">cv. AM560-2</strain>
    </source>
</reference>
<sequence>MAQFTSFTAVVVACFASVFLAAANVSAQTALAPAPSMDTGAGFSLPMSGAVVASSLLLSLFALLRH</sequence>
<evidence type="ECO:0000256" key="1">
    <source>
        <dbReference type="SAM" id="Phobius"/>
    </source>
</evidence>
<evidence type="ECO:0000313" key="4">
    <source>
        <dbReference type="Proteomes" id="UP000091857"/>
    </source>
</evidence>
<feature type="transmembrane region" description="Helical" evidence="1">
    <location>
        <begin position="43"/>
        <end position="64"/>
    </location>
</feature>
<evidence type="ECO:0000256" key="2">
    <source>
        <dbReference type="SAM" id="SignalP"/>
    </source>
</evidence>
<keyword evidence="1" id="KW-0472">Membrane</keyword>
<keyword evidence="1" id="KW-1133">Transmembrane helix</keyword>
<keyword evidence="2" id="KW-0732">Signal</keyword>
<dbReference type="AlphaFoldDB" id="A0A2C9VDF9"/>
<name>A0A2C9VDF9_MANES</name>
<keyword evidence="4" id="KW-1185">Reference proteome</keyword>
<dbReference type="PANTHER" id="PTHR33659:SF15">
    <property type="match status" value="1"/>
</dbReference>
<dbReference type="EMBL" id="CM004394">
    <property type="protein sequence ID" value="OAY43171.1"/>
    <property type="molecule type" value="Genomic_DNA"/>
</dbReference>
<protein>
    <submittedName>
        <fullName evidence="3">Uncharacterized protein</fullName>
    </submittedName>
</protein>
<evidence type="ECO:0000313" key="3">
    <source>
        <dbReference type="EMBL" id="OAY43171.1"/>
    </source>
</evidence>
<organism evidence="3 4">
    <name type="scientific">Manihot esculenta</name>
    <name type="common">Cassava</name>
    <name type="synonym">Jatropha manihot</name>
    <dbReference type="NCBI Taxonomy" id="3983"/>
    <lineage>
        <taxon>Eukaryota</taxon>
        <taxon>Viridiplantae</taxon>
        <taxon>Streptophyta</taxon>
        <taxon>Embryophyta</taxon>
        <taxon>Tracheophyta</taxon>
        <taxon>Spermatophyta</taxon>
        <taxon>Magnoliopsida</taxon>
        <taxon>eudicotyledons</taxon>
        <taxon>Gunneridae</taxon>
        <taxon>Pentapetalae</taxon>
        <taxon>rosids</taxon>
        <taxon>fabids</taxon>
        <taxon>Malpighiales</taxon>
        <taxon>Euphorbiaceae</taxon>
        <taxon>Crotonoideae</taxon>
        <taxon>Manihoteae</taxon>
        <taxon>Manihot</taxon>
    </lineage>
</organism>
<gene>
    <name evidence="3" type="ORF">MANES_08G048100v8</name>
</gene>
<proteinExistence type="predicted"/>
<comment type="caution">
    <text evidence="3">The sequence shown here is derived from an EMBL/GenBank/DDBJ whole genome shotgun (WGS) entry which is preliminary data.</text>
</comment>
<keyword evidence="1" id="KW-0812">Transmembrane</keyword>
<feature type="chain" id="PRO_5012971480" evidence="2">
    <location>
        <begin position="24"/>
        <end position="66"/>
    </location>
</feature>
<dbReference type="Gramene" id="Manes.08G048100.1.v8.1">
    <property type="protein sequence ID" value="Manes.08G048100.1.v8.1.CDS.1"/>
    <property type="gene ID" value="Manes.08G048100.v8.1"/>
</dbReference>
<feature type="signal peptide" evidence="2">
    <location>
        <begin position="1"/>
        <end position="23"/>
    </location>
</feature>